<proteinExistence type="predicted"/>
<dbReference type="SUPFAM" id="SSF53041">
    <property type="entry name" value="Resolvase-like"/>
    <property type="match status" value="1"/>
</dbReference>
<dbReference type="Gene3D" id="3.40.50.1390">
    <property type="entry name" value="Resolvase, N-terminal catalytic domain"/>
    <property type="match status" value="1"/>
</dbReference>
<keyword evidence="3" id="KW-1185">Reference proteome</keyword>
<dbReference type="Proteomes" id="UP001060112">
    <property type="component" value="Chromosome"/>
</dbReference>
<dbReference type="InterPro" id="IPR006119">
    <property type="entry name" value="Resolv_N"/>
</dbReference>
<dbReference type="RefSeq" id="WP_290139896.1">
    <property type="nucleotide sequence ID" value="NZ_CP101620.1"/>
</dbReference>
<sequence>MKDSKAFIYCRVSNRHLQNLLYYQEDVLTKLAHSFDIDVVAVAKEVSEGKNSYTREMQTLIHYIRNEKIDALLVYDKTRICIFDDLYAEFQMICDKHHVEIITIEDMRELSSIQLL</sequence>
<dbReference type="SMART" id="SM00857">
    <property type="entry name" value="Resolvase"/>
    <property type="match status" value="1"/>
</dbReference>
<accession>A0ABY5I165</accession>
<evidence type="ECO:0000259" key="1">
    <source>
        <dbReference type="SMART" id="SM00857"/>
    </source>
</evidence>
<reference evidence="2" key="1">
    <citation type="submission" date="2022-07" db="EMBL/GenBank/DDBJ databases">
        <title>Faecal culturing of patients with breast cancer.</title>
        <authorList>
            <person name="Teng N.M.Y."/>
            <person name="Kiu R."/>
            <person name="Evans R."/>
            <person name="Baker D.J."/>
            <person name="Zenner C."/>
            <person name="Robinson S.D."/>
            <person name="Hall L.J."/>
        </authorList>
    </citation>
    <scope>NUCLEOTIDE SEQUENCE</scope>
    <source>
        <strain evidence="2">LH1062</strain>
    </source>
</reference>
<name>A0ABY5I165_9FIRM</name>
<gene>
    <name evidence="2" type="ORF">NMU03_15975</name>
</gene>
<dbReference type="EMBL" id="CP101620">
    <property type="protein sequence ID" value="UTY39054.1"/>
    <property type="molecule type" value="Genomic_DNA"/>
</dbReference>
<evidence type="ECO:0000313" key="2">
    <source>
        <dbReference type="EMBL" id="UTY39054.1"/>
    </source>
</evidence>
<protein>
    <submittedName>
        <fullName evidence="2">Recombinase family protein</fullName>
    </submittedName>
</protein>
<dbReference type="Pfam" id="PF00239">
    <property type="entry name" value="Resolvase"/>
    <property type="match status" value="1"/>
</dbReference>
<evidence type="ECO:0000313" key="3">
    <source>
        <dbReference type="Proteomes" id="UP001060112"/>
    </source>
</evidence>
<dbReference type="InterPro" id="IPR036162">
    <property type="entry name" value="Resolvase-like_N_sf"/>
</dbReference>
<feature type="domain" description="Resolvase/invertase-type recombinase catalytic" evidence="1">
    <location>
        <begin position="6"/>
        <end position="114"/>
    </location>
</feature>
<organism evidence="2 3">
    <name type="scientific">Allocoprobacillus halotolerans</name>
    <dbReference type="NCBI Taxonomy" id="2944914"/>
    <lineage>
        <taxon>Bacteria</taxon>
        <taxon>Bacillati</taxon>
        <taxon>Bacillota</taxon>
        <taxon>Erysipelotrichia</taxon>
        <taxon>Erysipelotrichales</taxon>
        <taxon>Erysipelotrichaceae</taxon>
        <taxon>Allocoprobacillus</taxon>
    </lineage>
</organism>